<name>A0A182S7V9_9DIPT</name>
<feature type="region of interest" description="Disordered" evidence="1">
    <location>
        <begin position="34"/>
        <end position="61"/>
    </location>
</feature>
<evidence type="ECO:0000313" key="2">
    <source>
        <dbReference type="EnsemblMetazoa" id="AMAM001453-PA"/>
    </source>
</evidence>
<evidence type="ECO:0000313" key="3">
    <source>
        <dbReference type="Proteomes" id="UP000075901"/>
    </source>
</evidence>
<dbReference type="Proteomes" id="UP000075901">
    <property type="component" value="Unassembled WGS sequence"/>
</dbReference>
<evidence type="ECO:0000256" key="1">
    <source>
        <dbReference type="SAM" id="MobiDB-lite"/>
    </source>
</evidence>
<reference evidence="3" key="1">
    <citation type="submission" date="2013-09" db="EMBL/GenBank/DDBJ databases">
        <title>The Genome Sequence of Anopheles maculatus species B.</title>
        <authorList>
            <consortium name="The Broad Institute Genomics Platform"/>
            <person name="Neafsey D.E."/>
            <person name="Besansky N."/>
            <person name="Howell P."/>
            <person name="Walton C."/>
            <person name="Young S.K."/>
            <person name="Zeng Q."/>
            <person name="Gargeya S."/>
            <person name="Fitzgerald M."/>
            <person name="Haas B."/>
            <person name="Abouelleil A."/>
            <person name="Allen A.W."/>
            <person name="Alvarado L."/>
            <person name="Arachchi H.M."/>
            <person name="Berlin A.M."/>
            <person name="Chapman S.B."/>
            <person name="Gainer-Dewar J."/>
            <person name="Goldberg J."/>
            <person name="Griggs A."/>
            <person name="Gujja S."/>
            <person name="Hansen M."/>
            <person name="Howarth C."/>
            <person name="Imamovic A."/>
            <person name="Ireland A."/>
            <person name="Larimer J."/>
            <person name="McCowan C."/>
            <person name="Murphy C."/>
            <person name="Pearson M."/>
            <person name="Poon T.W."/>
            <person name="Priest M."/>
            <person name="Roberts A."/>
            <person name="Saif S."/>
            <person name="Shea T."/>
            <person name="Sisk P."/>
            <person name="Sykes S."/>
            <person name="Wortman J."/>
            <person name="Nusbaum C."/>
            <person name="Birren B."/>
        </authorList>
    </citation>
    <scope>NUCLEOTIDE SEQUENCE [LARGE SCALE GENOMIC DNA]</scope>
    <source>
        <strain evidence="3">maculatus3</strain>
    </source>
</reference>
<proteinExistence type="predicted"/>
<dbReference type="VEuPathDB" id="VectorBase:AMAM001453"/>
<protein>
    <submittedName>
        <fullName evidence="2">Uncharacterized protein</fullName>
    </submittedName>
</protein>
<reference evidence="2" key="2">
    <citation type="submission" date="2020-05" db="UniProtKB">
        <authorList>
            <consortium name="EnsemblMetazoa"/>
        </authorList>
    </citation>
    <scope>IDENTIFICATION</scope>
    <source>
        <strain evidence="2">maculatus3</strain>
    </source>
</reference>
<keyword evidence="3" id="KW-1185">Reference proteome</keyword>
<sequence length="217" mass="23722">HIPEISTSPDSTFVYGAGQYSELAGYGSSNGYGNTNNVISNQQHHSQPSKDPNRSKTISTTNLLNNADNNGWGSGGTGGVGCDLSNTHHLHHPYECTDCDNIYMSEDMPSYGDQQQQHGDAISLSAISKRPPGHGYVGGQRKTNYLIAVHRKLSRQDTYFLSHHKSKPGLFGVPLLIPCYDGVTNKELYCSVWLQVARLLSPLPPTPPDQSNHATDW</sequence>
<dbReference type="EnsemblMetazoa" id="AMAM001453-RA">
    <property type="protein sequence ID" value="AMAM001453-PA"/>
    <property type="gene ID" value="AMAM001453"/>
</dbReference>
<accession>A0A182S7V9</accession>
<dbReference type="AlphaFoldDB" id="A0A182S7V9"/>
<organism evidence="2 3">
    <name type="scientific">Anopheles maculatus</name>
    <dbReference type="NCBI Taxonomy" id="74869"/>
    <lineage>
        <taxon>Eukaryota</taxon>
        <taxon>Metazoa</taxon>
        <taxon>Ecdysozoa</taxon>
        <taxon>Arthropoda</taxon>
        <taxon>Hexapoda</taxon>
        <taxon>Insecta</taxon>
        <taxon>Pterygota</taxon>
        <taxon>Neoptera</taxon>
        <taxon>Endopterygota</taxon>
        <taxon>Diptera</taxon>
        <taxon>Nematocera</taxon>
        <taxon>Culicoidea</taxon>
        <taxon>Culicidae</taxon>
        <taxon>Anophelinae</taxon>
        <taxon>Anopheles</taxon>
        <taxon>Anopheles maculatus group</taxon>
    </lineage>
</organism>
<feature type="compositionally biased region" description="Polar residues" evidence="1">
    <location>
        <begin position="38"/>
        <end position="61"/>
    </location>
</feature>